<dbReference type="InterPro" id="IPR002220">
    <property type="entry name" value="DapA-like"/>
</dbReference>
<evidence type="ECO:0000313" key="16">
    <source>
        <dbReference type="EMBL" id="MBT9810571.1"/>
    </source>
</evidence>
<dbReference type="EMBL" id="WQPS01000014">
    <property type="protein sequence ID" value="MBT9810571.1"/>
    <property type="molecule type" value="Genomic_DNA"/>
</dbReference>
<keyword evidence="6 12" id="KW-0028">Amino-acid biosynthesis</keyword>
<dbReference type="HAMAP" id="MF_00418">
    <property type="entry name" value="DapA"/>
    <property type="match status" value="1"/>
</dbReference>
<accession>A0AA41FFL7</accession>
<keyword evidence="10 12" id="KW-0704">Schiff base</keyword>
<keyword evidence="8 12" id="KW-0457">Lysine biosynthesis</keyword>
<evidence type="ECO:0000256" key="13">
    <source>
        <dbReference type="PIRNR" id="PIRNR001365"/>
    </source>
</evidence>
<evidence type="ECO:0000256" key="7">
    <source>
        <dbReference type="ARBA" id="ARBA00022915"/>
    </source>
</evidence>
<protein>
    <recommendedName>
        <fullName evidence="4 12">4-hydroxy-tetrahydrodipicolinate synthase</fullName>
        <shortName evidence="12">HTPA synthase</shortName>
        <ecNumber evidence="4 12">4.3.3.7</ecNumber>
    </recommendedName>
</protein>
<dbReference type="SUPFAM" id="SSF51569">
    <property type="entry name" value="Aldolase"/>
    <property type="match status" value="1"/>
</dbReference>
<evidence type="ECO:0000256" key="1">
    <source>
        <dbReference type="ARBA" id="ARBA00003294"/>
    </source>
</evidence>
<comment type="catalytic activity">
    <reaction evidence="11 12">
        <text>L-aspartate 4-semialdehyde + pyruvate = (2S,4S)-4-hydroxy-2,3,4,5-tetrahydrodipicolinate + H2O + H(+)</text>
        <dbReference type="Rhea" id="RHEA:34171"/>
        <dbReference type="ChEBI" id="CHEBI:15361"/>
        <dbReference type="ChEBI" id="CHEBI:15377"/>
        <dbReference type="ChEBI" id="CHEBI:15378"/>
        <dbReference type="ChEBI" id="CHEBI:67139"/>
        <dbReference type="ChEBI" id="CHEBI:537519"/>
        <dbReference type="EC" id="4.3.3.7"/>
    </reaction>
</comment>
<comment type="function">
    <text evidence="1 12">Catalyzes the condensation of (S)-aspartate-beta-semialdehyde [(S)-ASA] and pyruvate to 4-hydroxy-tetrahydrodipicolinate (HTPA).</text>
</comment>
<dbReference type="GO" id="GO:0005737">
    <property type="term" value="C:cytoplasm"/>
    <property type="evidence" value="ECO:0007669"/>
    <property type="project" value="UniProtKB-SubCell"/>
</dbReference>
<evidence type="ECO:0000256" key="14">
    <source>
        <dbReference type="PIRSR" id="PIRSR001365-1"/>
    </source>
</evidence>
<organism evidence="16 17">
    <name type="scientific">Enterocloster citroniae</name>
    <dbReference type="NCBI Taxonomy" id="358743"/>
    <lineage>
        <taxon>Bacteria</taxon>
        <taxon>Bacillati</taxon>
        <taxon>Bacillota</taxon>
        <taxon>Clostridia</taxon>
        <taxon>Lachnospirales</taxon>
        <taxon>Lachnospiraceae</taxon>
        <taxon>Enterocloster</taxon>
    </lineage>
</organism>
<dbReference type="NCBIfam" id="TIGR00674">
    <property type="entry name" value="dapA"/>
    <property type="match status" value="1"/>
</dbReference>
<comment type="caution">
    <text evidence="12">Was originally thought to be a dihydrodipicolinate synthase (DHDPS), catalyzing the condensation of (S)-aspartate-beta-semialdehyde [(S)-ASA] and pyruvate to dihydrodipicolinate (DHDP). However, it was shown in E.coli that the product of the enzymatic reaction is not dihydrodipicolinate but in fact (4S)-4-hydroxy-2,3,4,5-tetrahydro-(2S)-dipicolinic acid (HTPA), and that the consecutive dehydration reaction leading to DHDP is not spontaneous but catalyzed by DapB.</text>
</comment>
<evidence type="ECO:0000256" key="2">
    <source>
        <dbReference type="ARBA" id="ARBA00005120"/>
    </source>
</evidence>
<proteinExistence type="inferred from homology"/>
<dbReference type="EC" id="4.3.3.7" evidence="4 12"/>
<keyword evidence="5 12" id="KW-0963">Cytoplasm</keyword>
<sequence length="309" mass="32637">MKQNIKNKEEAEMLTKSIEFKGLYPALMVGFNADNTLDLEGLKENVKYLMAQGCAGMCVNGSTGEAAALTREERVAAIKAAREAMGTEGKIIAGAGASMTAQTIELVQDAKDAGADAALVLSPIGNTTDEGLVKHYEAVAEVGIPIVLYNHPGATGIDITIEKFDRLIQIPNVIGMKETSGSMPLLAEIFRKYGDTNISIFTGADDLTLPALAVGAKAIILATANVAPKQVLDIMNAVENGDIKKAREVYYSIAPLTSVIGAEDNFPAGIKKAVELLGRPSSDPRMPILPMPEDQVPGLVETLKIAGLL</sequence>
<feature type="binding site" evidence="12 15">
    <location>
        <position position="63"/>
    </location>
    <ligand>
        <name>pyruvate</name>
        <dbReference type="ChEBI" id="CHEBI:15361"/>
    </ligand>
</feature>
<feature type="active site" description="Schiff-base intermediate with substrate" evidence="12 14">
    <location>
        <position position="177"/>
    </location>
</feature>
<evidence type="ECO:0000256" key="11">
    <source>
        <dbReference type="ARBA" id="ARBA00047836"/>
    </source>
</evidence>
<dbReference type="CDD" id="cd00408">
    <property type="entry name" value="DHDPS-like"/>
    <property type="match status" value="1"/>
</dbReference>
<feature type="active site" description="Proton donor/acceptor" evidence="12 14">
    <location>
        <position position="149"/>
    </location>
</feature>
<name>A0AA41FFL7_9FIRM</name>
<comment type="caution">
    <text evidence="12">Lacks conserved residue(s) required for the propagation of feature annotation.</text>
</comment>
<dbReference type="GO" id="GO:0009089">
    <property type="term" value="P:lysine biosynthetic process via diaminopimelate"/>
    <property type="evidence" value="ECO:0007669"/>
    <property type="project" value="UniProtKB-UniRule"/>
</dbReference>
<evidence type="ECO:0000313" key="17">
    <source>
        <dbReference type="Proteomes" id="UP000708338"/>
    </source>
</evidence>
<dbReference type="InterPro" id="IPR013785">
    <property type="entry name" value="Aldolase_TIM"/>
</dbReference>
<dbReference type="PANTHER" id="PTHR12128">
    <property type="entry name" value="DIHYDRODIPICOLINATE SYNTHASE"/>
    <property type="match status" value="1"/>
</dbReference>
<comment type="caution">
    <text evidence="16">The sequence shown here is derived from an EMBL/GenBank/DDBJ whole genome shotgun (WGS) entry which is preliminary data.</text>
</comment>
<dbReference type="AlphaFoldDB" id="A0AA41FFL7"/>
<evidence type="ECO:0000256" key="8">
    <source>
        <dbReference type="ARBA" id="ARBA00023154"/>
    </source>
</evidence>
<comment type="subcellular location">
    <subcellularLocation>
        <location evidence="12">Cytoplasm</location>
    </subcellularLocation>
</comment>
<dbReference type="SMART" id="SM01130">
    <property type="entry name" value="DHDPS"/>
    <property type="match status" value="1"/>
</dbReference>
<gene>
    <name evidence="12 16" type="primary">dapA</name>
    <name evidence="16" type="ORF">GPL26_13080</name>
</gene>
<dbReference type="Proteomes" id="UP000708338">
    <property type="component" value="Unassembled WGS sequence"/>
</dbReference>
<comment type="subunit">
    <text evidence="12">Homotetramer; dimer of dimers.</text>
</comment>
<comment type="pathway">
    <text evidence="2 12">Amino-acid biosynthesis; L-lysine biosynthesis via DAP pathway; (S)-tetrahydrodipicolinate from L-aspartate: step 3/4.</text>
</comment>
<evidence type="ECO:0000256" key="12">
    <source>
        <dbReference type="HAMAP-Rule" id="MF_00418"/>
    </source>
</evidence>
<comment type="similarity">
    <text evidence="3 12 13">Belongs to the DapA family.</text>
</comment>
<dbReference type="PANTHER" id="PTHR12128:SF66">
    <property type="entry name" value="4-HYDROXY-2-OXOGLUTARATE ALDOLASE, MITOCHONDRIAL"/>
    <property type="match status" value="1"/>
</dbReference>
<evidence type="ECO:0000256" key="9">
    <source>
        <dbReference type="ARBA" id="ARBA00023239"/>
    </source>
</evidence>
<evidence type="ECO:0000256" key="15">
    <source>
        <dbReference type="PIRSR" id="PIRSR001365-2"/>
    </source>
</evidence>
<evidence type="ECO:0000256" key="6">
    <source>
        <dbReference type="ARBA" id="ARBA00022605"/>
    </source>
</evidence>
<evidence type="ECO:0000256" key="10">
    <source>
        <dbReference type="ARBA" id="ARBA00023270"/>
    </source>
</evidence>
<dbReference type="GO" id="GO:0008840">
    <property type="term" value="F:4-hydroxy-tetrahydrodipicolinate synthase activity"/>
    <property type="evidence" value="ECO:0007669"/>
    <property type="project" value="UniProtKB-UniRule"/>
</dbReference>
<keyword evidence="9 12" id="KW-0456">Lyase</keyword>
<evidence type="ECO:0000256" key="5">
    <source>
        <dbReference type="ARBA" id="ARBA00022490"/>
    </source>
</evidence>
<keyword evidence="7 12" id="KW-0220">Diaminopimelate biosynthesis</keyword>
<dbReference type="PRINTS" id="PR00146">
    <property type="entry name" value="DHPICSNTHASE"/>
</dbReference>
<feature type="site" description="Part of a proton relay during catalysis" evidence="12">
    <location>
        <position position="62"/>
    </location>
</feature>
<evidence type="ECO:0000256" key="4">
    <source>
        <dbReference type="ARBA" id="ARBA00012086"/>
    </source>
</evidence>
<dbReference type="InterPro" id="IPR005263">
    <property type="entry name" value="DapA"/>
</dbReference>
<dbReference type="PIRSF" id="PIRSF001365">
    <property type="entry name" value="DHDPS"/>
    <property type="match status" value="1"/>
</dbReference>
<reference evidence="16" key="1">
    <citation type="journal article" date="2021" name="Gut Microbes">
        <title>A synthetic consortium of 100 gut commensals modulates the composition and function in a colon model of the microbiome of elderly subjects.</title>
        <authorList>
            <person name="Perez M."/>
            <person name="Ntemiri A."/>
            <person name="Tan H."/>
            <person name="Harris H.M.B."/>
            <person name="Roager H.M."/>
            <person name="Ribiere C."/>
            <person name="O'Toole P.W."/>
        </authorList>
    </citation>
    <scope>NUCLEOTIDE SEQUENCE</scope>
    <source>
        <strain evidence="16">MCC335</strain>
    </source>
</reference>
<evidence type="ECO:0000256" key="3">
    <source>
        <dbReference type="ARBA" id="ARBA00007592"/>
    </source>
</evidence>
<dbReference type="GO" id="GO:0019877">
    <property type="term" value="P:diaminopimelate biosynthetic process"/>
    <property type="evidence" value="ECO:0007669"/>
    <property type="project" value="UniProtKB-UniRule"/>
</dbReference>
<feature type="binding site" evidence="12 15">
    <location>
        <position position="220"/>
    </location>
    <ligand>
        <name>pyruvate</name>
        <dbReference type="ChEBI" id="CHEBI:15361"/>
    </ligand>
</feature>
<dbReference type="Gene3D" id="3.20.20.70">
    <property type="entry name" value="Aldolase class I"/>
    <property type="match status" value="1"/>
</dbReference>
<dbReference type="Pfam" id="PF00701">
    <property type="entry name" value="DHDPS"/>
    <property type="match status" value="1"/>
</dbReference>